<feature type="domain" description="Phytase-like" evidence="2">
    <location>
        <begin position="115"/>
        <end position="366"/>
    </location>
</feature>
<evidence type="ECO:0000313" key="5">
    <source>
        <dbReference type="Proteomes" id="UP000252631"/>
    </source>
</evidence>
<organism evidence="4 5">
    <name type="scientific">Rhodopseudomonas pentothenatexigens</name>
    <dbReference type="NCBI Taxonomy" id="999699"/>
    <lineage>
        <taxon>Bacteria</taxon>
        <taxon>Pseudomonadati</taxon>
        <taxon>Pseudomonadota</taxon>
        <taxon>Alphaproteobacteria</taxon>
        <taxon>Hyphomicrobiales</taxon>
        <taxon>Nitrobacteraceae</taxon>
        <taxon>Rhodopseudomonas</taxon>
    </lineage>
</organism>
<dbReference type="Proteomes" id="UP000252631">
    <property type="component" value="Unassembled WGS sequence"/>
</dbReference>
<keyword evidence="6" id="KW-1185">Reference proteome</keyword>
<evidence type="ECO:0000256" key="1">
    <source>
        <dbReference type="SAM" id="MobiDB-lite"/>
    </source>
</evidence>
<dbReference type="AlphaFoldDB" id="A0A336JQQ5"/>
<reference evidence="4 5" key="1">
    <citation type="submission" date="2017-08" db="EMBL/GenBank/DDBJ databases">
        <authorList>
            <person name="de Groot N.N."/>
        </authorList>
    </citation>
    <scope>NUCLEOTIDE SEQUENCE [LARGE SCALE GENOMIC DNA]</scope>
    <source>
        <strain evidence="4 5">JA575</strain>
    </source>
</reference>
<evidence type="ECO:0000313" key="3">
    <source>
        <dbReference type="EMBL" id="RED31285.1"/>
    </source>
</evidence>
<dbReference type="InterPro" id="IPR006311">
    <property type="entry name" value="TAT_signal"/>
</dbReference>
<reference evidence="3 6" key="2">
    <citation type="submission" date="2018-07" db="EMBL/GenBank/DDBJ databases">
        <title>Genomic Encyclopedia of Archaeal and Bacterial Type Strains, Phase II (KMG-II): from individual species to whole genera.</title>
        <authorList>
            <person name="Goeker M."/>
        </authorList>
    </citation>
    <scope>NUCLEOTIDE SEQUENCE [LARGE SCALE GENOMIC DNA]</scope>
    <source>
        <strain evidence="3 6">JA575</strain>
    </source>
</reference>
<dbReference type="OrthoDB" id="9798693at2"/>
<name>A0A336JQQ5_9BRAD</name>
<dbReference type="PIRSF" id="PIRSF031900">
    <property type="entry name" value="UCP031900"/>
    <property type="match status" value="1"/>
</dbReference>
<gene>
    <name evidence="3" type="ORF">BJ125_11546</name>
    <name evidence="4" type="ORF">SAMN05892882_11546</name>
</gene>
<dbReference type="InterPro" id="IPR014567">
    <property type="entry name" value="UCP031900"/>
</dbReference>
<accession>A0A336JQQ5</accession>
<dbReference type="EMBL" id="UFQQ01000015">
    <property type="protein sequence ID" value="SSW91938.1"/>
    <property type="molecule type" value="Genomic_DNA"/>
</dbReference>
<protein>
    <recommendedName>
        <fullName evidence="2">Phytase-like domain-containing protein</fullName>
    </recommendedName>
</protein>
<evidence type="ECO:0000259" key="2">
    <source>
        <dbReference type="Pfam" id="PF13449"/>
    </source>
</evidence>
<proteinExistence type="predicted"/>
<dbReference type="RefSeq" id="WP_114358946.1">
    <property type="nucleotide sequence ID" value="NZ_QRDT01000015.1"/>
</dbReference>
<evidence type="ECO:0000313" key="6">
    <source>
        <dbReference type="Proteomes" id="UP000256343"/>
    </source>
</evidence>
<dbReference type="EMBL" id="QRDT01000015">
    <property type="protein sequence ID" value="RED31285.1"/>
    <property type="molecule type" value="Genomic_DNA"/>
</dbReference>
<dbReference type="Pfam" id="PF13449">
    <property type="entry name" value="Phytase-like"/>
    <property type="match status" value="1"/>
</dbReference>
<dbReference type="Proteomes" id="UP000256343">
    <property type="component" value="Unassembled WGS sequence"/>
</dbReference>
<dbReference type="PROSITE" id="PS51318">
    <property type="entry name" value="TAT"/>
    <property type="match status" value="1"/>
</dbReference>
<evidence type="ECO:0000313" key="4">
    <source>
        <dbReference type="EMBL" id="SSW91938.1"/>
    </source>
</evidence>
<sequence>MSAPRGKAGERNGRGRLAIADGSSEPPGFGVTTRRRLLAGGLTLGCGAALAWCAPPPVLAQAKPAEPDELTPPAPRAIEVRARSIDHFDLRDRARRQFGALQFRSGLILTSSFRGFGGLSGLRLDPRGERFVAISDKATWFTGRIAYSGAAMTGLIGVEAAPLLAADGAPFRARKWYDSESLAFHGGIAYVGFERVNQIVKFDFGRDGVQSRGQPIAVPPALRKLPNNKGIETLVVVPKPHPLGGTLIAISERGLDAERNTIGFLIGGRTPGQFAVCRTANYDIADAALLPDGDLLILERKFSWIEGVHIRIRRIALRAVAPGATVDGPAIFEADLGHEIDNMEALDVHVDAAGEIVLTMVSDDNFSMLQRTLLLQFALSPD</sequence>
<dbReference type="InterPro" id="IPR027372">
    <property type="entry name" value="Phytase-like_dom"/>
</dbReference>
<feature type="region of interest" description="Disordered" evidence="1">
    <location>
        <begin position="1"/>
        <end position="29"/>
    </location>
</feature>